<evidence type="ECO:0008006" key="3">
    <source>
        <dbReference type="Google" id="ProtNLM"/>
    </source>
</evidence>
<evidence type="ECO:0000313" key="2">
    <source>
        <dbReference type="Proteomes" id="UP001629230"/>
    </source>
</evidence>
<dbReference type="Gene3D" id="3.40.710.10">
    <property type="entry name" value="DD-peptidase/beta-lactamase superfamily"/>
    <property type="match status" value="1"/>
</dbReference>
<dbReference type="Proteomes" id="UP001629230">
    <property type="component" value="Unassembled WGS sequence"/>
</dbReference>
<name>A0ABW9B7I5_9BURK</name>
<dbReference type="InterPro" id="IPR012338">
    <property type="entry name" value="Beta-lactam/transpept-like"/>
</dbReference>
<reference evidence="1 2" key="1">
    <citation type="journal article" date="2024" name="Chem. Sci.">
        <title>Discovery of megapolipeptins by genome mining of a Burkholderiales bacteria collection.</title>
        <authorList>
            <person name="Paulo B.S."/>
            <person name="Recchia M.J.J."/>
            <person name="Lee S."/>
            <person name="Fergusson C.H."/>
            <person name="Romanowski S.B."/>
            <person name="Hernandez A."/>
            <person name="Krull N."/>
            <person name="Liu D.Y."/>
            <person name="Cavanagh H."/>
            <person name="Bos A."/>
            <person name="Gray C.A."/>
            <person name="Murphy B.T."/>
            <person name="Linington R.G."/>
            <person name="Eustaquio A.S."/>
        </authorList>
    </citation>
    <scope>NUCLEOTIDE SEQUENCE [LARGE SCALE GENOMIC DNA]</scope>
    <source>
        <strain evidence="1 2">RL17-350-BIC-A</strain>
    </source>
</reference>
<evidence type="ECO:0000313" key="1">
    <source>
        <dbReference type="EMBL" id="MFM0008243.1"/>
    </source>
</evidence>
<keyword evidence="2" id="KW-1185">Reference proteome</keyword>
<dbReference type="EMBL" id="JAQQEZ010000089">
    <property type="protein sequence ID" value="MFM0008243.1"/>
    <property type="molecule type" value="Genomic_DNA"/>
</dbReference>
<gene>
    <name evidence="1" type="ORF">PQR57_45990</name>
</gene>
<organism evidence="1 2">
    <name type="scientific">Paraburkholderia dipogonis</name>
    <dbReference type="NCBI Taxonomy" id="1211383"/>
    <lineage>
        <taxon>Bacteria</taxon>
        <taxon>Pseudomonadati</taxon>
        <taxon>Pseudomonadota</taxon>
        <taxon>Betaproteobacteria</taxon>
        <taxon>Burkholderiales</taxon>
        <taxon>Burkholderiaceae</taxon>
        <taxon>Paraburkholderia</taxon>
    </lineage>
</organism>
<dbReference type="SUPFAM" id="SSF56601">
    <property type="entry name" value="beta-lactamase/transpeptidase-like"/>
    <property type="match status" value="1"/>
</dbReference>
<comment type="caution">
    <text evidence="1">The sequence shown here is derived from an EMBL/GenBank/DDBJ whole genome shotgun (WGS) entry which is preliminary data.</text>
</comment>
<accession>A0ABW9B7I5</accession>
<proteinExistence type="predicted"/>
<sequence>MASTELREPVTNDTLFEFDSVSKRFTATLAS</sequence>
<protein>
    <recommendedName>
        <fullName evidence="3">ABC transporter ATP-binding protein</fullName>
    </recommendedName>
</protein>